<name>A0A427A6T9_ENSVE</name>
<dbReference type="EMBL" id="AMZH03003551">
    <property type="protein sequence ID" value="RRT71976.1"/>
    <property type="molecule type" value="Genomic_DNA"/>
</dbReference>
<sequence length="78" mass="8583">MEEDGRRGRSLELSGSAAVVDEMDFFAKEEKERATPASTTDHGVPHLGLKKEDPAINVSDQNFFFCCNSLARLVVLVV</sequence>
<organism evidence="1 2">
    <name type="scientific">Ensete ventricosum</name>
    <name type="common">Abyssinian banana</name>
    <name type="synonym">Musa ensete</name>
    <dbReference type="NCBI Taxonomy" id="4639"/>
    <lineage>
        <taxon>Eukaryota</taxon>
        <taxon>Viridiplantae</taxon>
        <taxon>Streptophyta</taxon>
        <taxon>Embryophyta</taxon>
        <taxon>Tracheophyta</taxon>
        <taxon>Spermatophyta</taxon>
        <taxon>Magnoliopsida</taxon>
        <taxon>Liliopsida</taxon>
        <taxon>Zingiberales</taxon>
        <taxon>Musaceae</taxon>
        <taxon>Ensete</taxon>
    </lineage>
</organism>
<evidence type="ECO:0000313" key="2">
    <source>
        <dbReference type="Proteomes" id="UP000287651"/>
    </source>
</evidence>
<protein>
    <submittedName>
        <fullName evidence="1">Uncharacterized protein</fullName>
    </submittedName>
</protein>
<reference evidence="1 2" key="1">
    <citation type="journal article" date="2014" name="Agronomy (Basel)">
        <title>A Draft Genome Sequence for Ensete ventricosum, the Drought-Tolerant Tree Against Hunger.</title>
        <authorList>
            <person name="Harrison J."/>
            <person name="Moore K.A."/>
            <person name="Paszkiewicz K."/>
            <person name="Jones T."/>
            <person name="Grant M."/>
            <person name="Ambacheew D."/>
            <person name="Muzemil S."/>
            <person name="Studholme D.J."/>
        </authorList>
    </citation>
    <scope>NUCLEOTIDE SEQUENCE [LARGE SCALE GENOMIC DNA]</scope>
</reference>
<dbReference type="Proteomes" id="UP000287651">
    <property type="component" value="Unassembled WGS sequence"/>
</dbReference>
<proteinExistence type="predicted"/>
<comment type="caution">
    <text evidence="1">The sequence shown here is derived from an EMBL/GenBank/DDBJ whole genome shotgun (WGS) entry which is preliminary data.</text>
</comment>
<gene>
    <name evidence="1" type="ORF">B296_00013207</name>
</gene>
<accession>A0A427A6T9</accession>
<dbReference type="AlphaFoldDB" id="A0A427A6T9"/>
<evidence type="ECO:0000313" key="1">
    <source>
        <dbReference type="EMBL" id="RRT71976.1"/>
    </source>
</evidence>